<gene>
    <name evidence="1" type="ORF">NPIL_225811</name>
</gene>
<name>A0A8X6QLY2_NEPPI</name>
<accession>A0A8X6QLY2</accession>
<protein>
    <submittedName>
        <fullName evidence="1">Uncharacterized protein</fullName>
    </submittedName>
</protein>
<evidence type="ECO:0000313" key="2">
    <source>
        <dbReference type="Proteomes" id="UP000887013"/>
    </source>
</evidence>
<comment type="caution">
    <text evidence="1">The sequence shown here is derived from an EMBL/GenBank/DDBJ whole genome shotgun (WGS) entry which is preliminary data.</text>
</comment>
<evidence type="ECO:0000313" key="1">
    <source>
        <dbReference type="EMBL" id="GFU33517.1"/>
    </source>
</evidence>
<dbReference type="EMBL" id="BMAW01083363">
    <property type="protein sequence ID" value="GFU33517.1"/>
    <property type="molecule type" value="Genomic_DNA"/>
</dbReference>
<dbReference type="Proteomes" id="UP000887013">
    <property type="component" value="Unassembled WGS sequence"/>
</dbReference>
<keyword evidence="2" id="KW-1185">Reference proteome</keyword>
<dbReference type="AlphaFoldDB" id="A0A8X6QLY2"/>
<proteinExistence type="predicted"/>
<reference evidence="1" key="1">
    <citation type="submission" date="2020-08" db="EMBL/GenBank/DDBJ databases">
        <title>Multicomponent nature underlies the extraordinary mechanical properties of spider dragline silk.</title>
        <authorList>
            <person name="Kono N."/>
            <person name="Nakamura H."/>
            <person name="Mori M."/>
            <person name="Yoshida Y."/>
            <person name="Ohtoshi R."/>
            <person name="Malay A.D."/>
            <person name="Moran D.A.P."/>
            <person name="Tomita M."/>
            <person name="Numata K."/>
            <person name="Arakawa K."/>
        </authorList>
    </citation>
    <scope>NUCLEOTIDE SEQUENCE</scope>
</reference>
<sequence length="129" mass="15133">MSLLLSGQLSLNTSTVYGDVFQLALEIFGKKTRAEKKSKKAVTQGWANNKERQYYLNMAQRIQAHMASKMRGEGLLYLPKRCAAEKEEKWLWRRDGEIWFTQRGRFNQQDIVQNPFRILMQAVQESYPD</sequence>
<organism evidence="1 2">
    <name type="scientific">Nephila pilipes</name>
    <name type="common">Giant wood spider</name>
    <name type="synonym">Nephila maculata</name>
    <dbReference type="NCBI Taxonomy" id="299642"/>
    <lineage>
        <taxon>Eukaryota</taxon>
        <taxon>Metazoa</taxon>
        <taxon>Ecdysozoa</taxon>
        <taxon>Arthropoda</taxon>
        <taxon>Chelicerata</taxon>
        <taxon>Arachnida</taxon>
        <taxon>Araneae</taxon>
        <taxon>Araneomorphae</taxon>
        <taxon>Entelegynae</taxon>
        <taxon>Araneoidea</taxon>
        <taxon>Nephilidae</taxon>
        <taxon>Nephila</taxon>
    </lineage>
</organism>